<dbReference type="SUPFAM" id="SSF46785">
    <property type="entry name" value="Winged helix' DNA-binding domain"/>
    <property type="match status" value="1"/>
</dbReference>
<evidence type="ECO:0000259" key="5">
    <source>
        <dbReference type="PROSITE" id="PS50931"/>
    </source>
</evidence>
<feature type="domain" description="HTH lysR-type" evidence="5">
    <location>
        <begin position="3"/>
        <end position="60"/>
    </location>
</feature>
<organism evidence="6 7">
    <name type="scientific">Acinetobacter albensis</name>
    <dbReference type="NCBI Taxonomy" id="1673609"/>
    <lineage>
        <taxon>Bacteria</taxon>
        <taxon>Pseudomonadati</taxon>
        <taxon>Pseudomonadota</taxon>
        <taxon>Gammaproteobacteria</taxon>
        <taxon>Moraxellales</taxon>
        <taxon>Moraxellaceae</taxon>
        <taxon>Acinetobacter</taxon>
    </lineage>
</organism>
<dbReference type="InterPro" id="IPR050389">
    <property type="entry name" value="LysR-type_TF"/>
</dbReference>
<dbReference type="AlphaFoldDB" id="A0A1C4GRA6"/>
<keyword evidence="3 6" id="KW-0238">DNA-binding</keyword>
<evidence type="ECO:0000256" key="2">
    <source>
        <dbReference type="ARBA" id="ARBA00023015"/>
    </source>
</evidence>
<evidence type="ECO:0000256" key="3">
    <source>
        <dbReference type="ARBA" id="ARBA00023125"/>
    </source>
</evidence>
<dbReference type="InterPro" id="IPR036388">
    <property type="entry name" value="WH-like_DNA-bd_sf"/>
</dbReference>
<dbReference type="InterPro" id="IPR000847">
    <property type="entry name" value="LysR_HTH_N"/>
</dbReference>
<dbReference type="EMBL" id="FMBK01000001">
    <property type="protein sequence ID" value="SCC70719.1"/>
    <property type="molecule type" value="Genomic_DNA"/>
</dbReference>
<name>A0A1C4GRA6_9GAMM</name>
<dbReference type="OrthoDB" id="8557381at2"/>
<dbReference type="PANTHER" id="PTHR30118:SF15">
    <property type="entry name" value="TRANSCRIPTIONAL REGULATORY PROTEIN"/>
    <property type="match status" value="1"/>
</dbReference>
<sequence>MDIDTRLLKVFYAIYQHQSVSKASEHLGIGQPTVSSALNKLRDHFQDPMFVRIGNKMQPTDLSKNIYQSVSNILNQLKSINEFNLEFDPKTSNYEFNISMTDISHLVLLPKLINYFRENAPSLRLNIIPIDINTQSMMASGHIDLSIGFIPQLEAGFYQQTLFKQHYVVVASEHHPRLTDHFITDEQYRNELHVDILATGGHYVVEHELQKLGVNRNILLRLPSYLGVGLVVQESDAIATIPSYLSQLLLSRGKLNILDLPYNFPQYSVKQHWHSRVHNNPSNQWLRRLCFRLFSESNME</sequence>
<dbReference type="Gene3D" id="1.10.10.10">
    <property type="entry name" value="Winged helix-like DNA-binding domain superfamily/Winged helix DNA-binding domain"/>
    <property type="match status" value="1"/>
</dbReference>
<dbReference type="Pfam" id="PF00126">
    <property type="entry name" value="HTH_1"/>
    <property type="match status" value="1"/>
</dbReference>
<dbReference type="SUPFAM" id="SSF53850">
    <property type="entry name" value="Periplasmic binding protein-like II"/>
    <property type="match status" value="1"/>
</dbReference>
<protein>
    <submittedName>
        <fullName evidence="6">DNA-binding transcriptional regulator, LysR family</fullName>
    </submittedName>
</protein>
<keyword evidence="4" id="KW-0804">Transcription</keyword>
<proteinExistence type="inferred from homology"/>
<keyword evidence="2" id="KW-0805">Transcription regulation</keyword>
<dbReference type="GO" id="GO:0003677">
    <property type="term" value="F:DNA binding"/>
    <property type="evidence" value="ECO:0007669"/>
    <property type="project" value="UniProtKB-KW"/>
</dbReference>
<dbReference type="CDD" id="cd08459">
    <property type="entry name" value="PBP2_DntR_NahR_LinR_like"/>
    <property type="match status" value="1"/>
</dbReference>
<dbReference type="RefSeq" id="WP_092717065.1">
    <property type="nucleotide sequence ID" value="NZ_FMBK01000001.1"/>
</dbReference>
<dbReference type="InterPro" id="IPR036390">
    <property type="entry name" value="WH_DNA-bd_sf"/>
</dbReference>
<evidence type="ECO:0000313" key="6">
    <source>
        <dbReference type="EMBL" id="SCC70719.1"/>
    </source>
</evidence>
<dbReference type="Pfam" id="PF03466">
    <property type="entry name" value="LysR_substrate"/>
    <property type="match status" value="1"/>
</dbReference>
<dbReference type="Gene3D" id="3.40.190.10">
    <property type="entry name" value="Periplasmic binding protein-like II"/>
    <property type="match status" value="2"/>
</dbReference>
<dbReference type="PANTHER" id="PTHR30118">
    <property type="entry name" value="HTH-TYPE TRANSCRIPTIONAL REGULATOR LEUO-RELATED"/>
    <property type="match status" value="1"/>
</dbReference>
<comment type="similarity">
    <text evidence="1">Belongs to the LysR transcriptional regulatory family.</text>
</comment>
<evidence type="ECO:0000256" key="4">
    <source>
        <dbReference type="ARBA" id="ARBA00023163"/>
    </source>
</evidence>
<evidence type="ECO:0000313" key="7">
    <source>
        <dbReference type="Proteomes" id="UP000243661"/>
    </source>
</evidence>
<accession>A0A1C4GRA6</accession>
<dbReference type="GO" id="GO:0003700">
    <property type="term" value="F:DNA-binding transcription factor activity"/>
    <property type="evidence" value="ECO:0007669"/>
    <property type="project" value="InterPro"/>
</dbReference>
<dbReference type="PROSITE" id="PS50931">
    <property type="entry name" value="HTH_LYSR"/>
    <property type="match status" value="1"/>
</dbReference>
<evidence type="ECO:0000256" key="1">
    <source>
        <dbReference type="ARBA" id="ARBA00009437"/>
    </source>
</evidence>
<gene>
    <name evidence="6" type="ORF">GA0116959_10151</name>
</gene>
<dbReference type="Proteomes" id="UP000243661">
    <property type="component" value="Unassembled WGS sequence"/>
</dbReference>
<dbReference type="InterPro" id="IPR005119">
    <property type="entry name" value="LysR_subst-bd"/>
</dbReference>
<reference evidence="6 7" key="1">
    <citation type="submission" date="2016-08" db="EMBL/GenBank/DDBJ databases">
        <authorList>
            <person name="Seilhamer J.J."/>
        </authorList>
    </citation>
    <scope>NUCLEOTIDE SEQUENCE [LARGE SCALE GENOMIC DNA]</scope>
    <source>
        <strain evidence="6 7">ANC 4874</strain>
    </source>
</reference>